<organism evidence="6 7">
    <name type="scientific">Faecalibacter bovis</name>
    <dbReference type="NCBI Taxonomy" id="2898187"/>
    <lineage>
        <taxon>Bacteria</taxon>
        <taxon>Pseudomonadati</taxon>
        <taxon>Bacteroidota</taxon>
        <taxon>Flavobacteriia</taxon>
        <taxon>Flavobacteriales</taxon>
        <taxon>Weeksellaceae</taxon>
        <taxon>Faecalibacter</taxon>
    </lineage>
</organism>
<evidence type="ECO:0000259" key="5">
    <source>
        <dbReference type="Pfam" id="PF18962"/>
    </source>
</evidence>
<dbReference type="EMBL" id="CP072842">
    <property type="protein sequence ID" value="QTV05982.1"/>
    <property type="molecule type" value="Genomic_DNA"/>
</dbReference>
<dbReference type="GO" id="GO:0004519">
    <property type="term" value="F:endonuclease activity"/>
    <property type="evidence" value="ECO:0007669"/>
    <property type="project" value="UniProtKB-KW"/>
</dbReference>
<reference evidence="6 7" key="1">
    <citation type="journal article" date="2021" name="Int. J. Syst. Evol. Microbiol.">
        <title>Faecalibacter bovis sp. nov., isolated from cow faeces.</title>
        <authorList>
            <person name="Li F."/>
            <person name="Zhao W."/>
            <person name="Hong Q."/>
            <person name="Shao Q."/>
            <person name="Song J."/>
            <person name="Yang S."/>
        </authorList>
    </citation>
    <scope>NUCLEOTIDE SEQUENCE [LARGE SCALE GENOMIC DNA]</scope>
    <source>
        <strain evidence="6 7">ZY171143</strain>
    </source>
</reference>
<evidence type="ECO:0000256" key="4">
    <source>
        <dbReference type="ARBA" id="ARBA00022801"/>
    </source>
</evidence>
<evidence type="ECO:0000313" key="6">
    <source>
        <dbReference type="EMBL" id="QTV05982.1"/>
    </source>
</evidence>
<name>A0ABX7XDH7_9FLAO</name>
<dbReference type="PANTHER" id="PTHR33607:SF2">
    <property type="entry name" value="ENDONUCLEASE-1"/>
    <property type="match status" value="1"/>
</dbReference>
<comment type="similarity">
    <text evidence="1">Belongs to the EndA/NucM nuclease family.</text>
</comment>
<dbReference type="SUPFAM" id="SSF54060">
    <property type="entry name" value="His-Me finger endonucleases"/>
    <property type="match status" value="1"/>
</dbReference>
<dbReference type="RefSeq" id="WP_230476623.1">
    <property type="nucleotide sequence ID" value="NZ_CP072842.1"/>
</dbReference>
<keyword evidence="6" id="KW-0255">Endonuclease</keyword>
<dbReference type="InterPro" id="IPR044925">
    <property type="entry name" value="His-Me_finger_sf"/>
</dbReference>
<reference evidence="7" key="2">
    <citation type="submission" date="2021-04" db="EMBL/GenBank/DDBJ databases">
        <title>Taxonomy of Flavobacteriaceae bacterium ZY171143.</title>
        <authorList>
            <person name="Li F."/>
        </authorList>
    </citation>
    <scope>NUCLEOTIDE SEQUENCE [LARGE SCALE GENOMIC DNA]</scope>
    <source>
        <strain evidence="7">ZY171143</strain>
    </source>
</reference>
<keyword evidence="3" id="KW-0732">Signal</keyword>
<evidence type="ECO:0000256" key="1">
    <source>
        <dbReference type="ARBA" id="ARBA00006429"/>
    </source>
</evidence>
<proteinExistence type="inferred from homology"/>
<accession>A0ABX7XDH7</accession>
<protein>
    <submittedName>
        <fullName evidence="6">Endonuclease</fullName>
    </submittedName>
</protein>
<evidence type="ECO:0000256" key="2">
    <source>
        <dbReference type="ARBA" id="ARBA00022722"/>
    </source>
</evidence>
<dbReference type="Proteomes" id="UP000672011">
    <property type="component" value="Chromosome"/>
</dbReference>
<gene>
    <name evidence="6" type="ORF">J9309_01140</name>
</gene>
<dbReference type="Pfam" id="PF18962">
    <property type="entry name" value="Por_Secre_tail"/>
    <property type="match status" value="1"/>
</dbReference>
<evidence type="ECO:0000313" key="7">
    <source>
        <dbReference type="Proteomes" id="UP000672011"/>
    </source>
</evidence>
<dbReference type="Pfam" id="PF04231">
    <property type="entry name" value="Endonuclease_1"/>
    <property type="match status" value="1"/>
</dbReference>
<keyword evidence="4" id="KW-0378">Hydrolase</keyword>
<evidence type="ECO:0000256" key="3">
    <source>
        <dbReference type="ARBA" id="ARBA00022729"/>
    </source>
</evidence>
<dbReference type="NCBIfam" id="TIGR04183">
    <property type="entry name" value="Por_Secre_tail"/>
    <property type="match status" value="1"/>
</dbReference>
<feature type="domain" description="Secretion system C-terminal sorting" evidence="5">
    <location>
        <begin position="290"/>
        <end position="352"/>
    </location>
</feature>
<keyword evidence="7" id="KW-1185">Reference proteome</keyword>
<keyword evidence="2" id="KW-0540">Nuclease</keyword>
<dbReference type="InterPro" id="IPR026444">
    <property type="entry name" value="Secre_tail"/>
</dbReference>
<dbReference type="PANTHER" id="PTHR33607">
    <property type="entry name" value="ENDONUCLEASE-1"/>
    <property type="match status" value="1"/>
</dbReference>
<sequence>MKKLLFFLLPFLGIAQIPSYYDGVDFSVREDIEAELSDLTIAKHTTFLRYTPGVWDVLKQADLDPNDQNKVLLIYGYDDNDQDKKNDRTRSISDTNNGGCGSCIGRWEREHVYPQSLAVPRMSTDDPGTGTDAHNLRAVDRQMNSSRGNRLYTENTGNATTVGGSAFYPGDEWIGDIARIIMYMHIRYNQTNSALGTLCAANVIAYDPTNVANPNMPDLFLKWNAIDPPSEYELVRNEVIAEAQGNRNPFIDNPYLATLAWGGQDALNTWGNFLNTTNYVQEEITVDVTPNPSTDVVNIISKQFKSANLYNIQGMLIQSDLKDKFSIAQYPAGIYILAIHLDNGTIVTKKIIKK</sequence>
<dbReference type="InterPro" id="IPR007346">
    <property type="entry name" value="Endonuclease-I"/>
</dbReference>